<sequence length="110" mass="12679">VPFLLSHTEVNPEQIDDNGAIYSVHSIDVPQTIEFAGQRVDLARYDCRERMDRELMAFTYMHSSTMLMIKRANNKNESSHKIDPSFFHNQIILKCFKAFITPSLSTEVVT</sequence>
<comment type="caution">
    <text evidence="1">The sequence shown here is derived from an EMBL/GenBank/DDBJ whole genome shotgun (WGS) entry which is preliminary data.</text>
</comment>
<feature type="non-terminal residue" evidence="1">
    <location>
        <position position="1"/>
    </location>
</feature>
<accession>A0A5J4RM83</accession>
<evidence type="ECO:0000313" key="1">
    <source>
        <dbReference type="EMBL" id="KAA6335007.1"/>
    </source>
</evidence>
<proteinExistence type="predicted"/>
<gene>
    <name evidence="1" type="ORF">EZS27_016714</name>
</gene>
<reference evidence="1" key="1">
    <citation type="submission" date="2019-03" db="EMBL/GenBank/DDBJ databases">
        <title>Single cell metagenomics reveals metabolic interactions within the superorganism composed of flagellate Streblomastix strix and complex community of Bacteroidetes bacteria on its surface.</title>
        <authorList>
            <person name="Treitli S.C."/>
            <person name="Kolisko M."/>
            <person name="Husnik F."/>
            <person name="Keeling P."/>
            <person name="Hampl V."/>
        </authorList>
    </citation>
    <scope>NUCLEOTIDE SEQUENCE</scope>
    <source>
        <strain evidence="1">STM</strain>
    </source>
</reference>
<organism evidence="1">
    <name type="scientific">termite gut metagenome</name>
    <dbReference type="NCBI Taxonomy" id="433724"/>
    <lineage>
        <taxon>unclassified sequences</taxon>
        <taxon>metagenomes</taxon>
        <taxon>organismal metagenomes</taxon>
    </lineage>
</organism>
<dbReference type="AlphaFoldDB" id="A0A5J4RM83"/>
<protein>
    <submittedName>
        <fullName evidence="1">Uncharacterized protein</fullName>
    </submittedName>
</protein>
<dbReference type="EMBL" id="SNRY01000937">
    <property type="protein sequence ID" value="KAA6335007.1"/>
    <property type="molecule type" value="Genomic_DNA"/>
</dbReference>
<name>A0A5J4RM83_9ZZZZ</name>